<feature type="non-terminal residue" evidence="2">
    <location>
        <position position="108"/>
    </location>
</feature>
<feature type="non-terminal residue" evidence="2">
    <location>
        <position position="1"/>
    </location>
</feature>
<proteinExistence type="predicted"/>
<organism evidence="2 3">
    <name type="scientific">Xyrichtys novacula</name>
    <name type="common">Pearly razorfish</name>
    <name type="synonym">Hemipteronotus novacula</name>
    <dbReference type="NCBI Taxonomy" id="13765"/>
    <lineage>
        <taxon>Eukaryota</taxon>
        <taxon>Metazoa</taxon>
        <taxon>Chordata</taxon>
        <taxon>Craniata</taxon>
        <taxon>Vertebrata</taxon>
        <taxon>Euteleostomi</taxon>
        <taxon>Actinopterygii</taxon>
        <taxon>Neopterygii</taxon>
        <taxon>Teleostei</taxon>
        <taxon>Neoteleostei</taxon>
        <taxon>Acanthomorphata</taxon>
        <taxon>Eupercaria</taxon>
        <taxon>Labriformes</taxon>
        <taxon>Labridae</taxon>
        <taxon>Xyrichtys</taxon>
    </lineage>
</organism>
<evidence type="ECO:0000313" key="3">
    <source>
        <dbReference type="Proteomes" id="UP001178508"/>
    </source>
</evidence>
<evidence type="ECO:0000313" key="2">
    <source>
        <dbReference type="EMBL" id="CAJ1048549.1"/>
    </source>
</evidence>
<reference evidence="2" key="1">
    <citation type="submission" date="2023-08" db="EMBL/GenBank/DDBJ databases">
        <authorList>
            <person name="Alioto T."/>
            <person name="Alioto T."/>
            <person name="Gomez Garrido J."/>
        </authorList>
    </citation>
    <scope>NUCLEOTIDE SEQUENCE</scope>
</reference>
<protein>
    <submittedName>
        <fullName evidence="2">Uncharacterized protein</fullName>
    </submittedName>
</protein>
<accession>A0AAV1EII9</accession>
<feature type="compositionally biased region" description="Basic and acidic residues" evidence="1">
    <location>
        <begin position="1"/>
        <end position="14"/>
    </location>
</feature>
<dbReference type="Proteomes" id="UP001178508">
    <property type="component" value="Chromosome 1"/>
</dbReference>
<feature type="region of interest" description="Disordered" evidence="1">
    <location>
        <begin position="1"/>
        <end position="22"/>
    </location>
</feature>
<gene>
    <name evidence="2" type="ORF">XNOV1_A023277</name>
</gene>
<sequence>QSDSTHHHTDRDKNSLQPGQASAARSLSLLFSSFRGTVTPALASSSSIHPPPPLQLVHRAVEAGLFACVSAPPSDPAGGQKDSCDSILKVEMCLHADTKREKGGLREG</sequence>
<keyword evidence="3" id="KW-1185">Reference proteome</keyword>
<dbReference type="EMBL" id="OY660864">
    <property type="protein sequence ID" value="CAJ1048549.1"/>
    <property type="molecule type" value="Genomic_DNA"/>
</dbReference>
<name>A0AAV1EII9_XYRNO</name>
<evidence type="ECO:0000256" key="1">
    <source>
        <dbReference type="SAM" id="MobiDB-lite"/>
    </source>
</evidence>
<dbReference type="AlphaFoldDB" id="A0AAV1EII9"/>